<dbReference type="Gene3D" id="2.60.40.1970">
    <property type="entry name" value="YEATS domain"/>
    <property type="match status" value="1"/>
</dbReference>
<gene>
    <name evidence="9" type="ORF">HCEG_07276</name>
</gene>
<feature type="domain" description="YEATS" evidence="8">
    <location>
        <begin position="34"/>
        <end position="187"/>
    </location>
</feature>
<evidence type="ECO:0000256" key="1">
    <source>
        <dbReference type="ARBA" id="ARBA00022408"/>
    </source>
</evidence>
<reference evidence="10" key="1">
    <citation type="submission" date="2008-07" db="EMBL/GenBank/DDBJ databases">
        <title>Annotation of Ajellomyces capsulatus strain H88.</title>
        <authorList>
            <person name="Champion M."/>
            <person name="Cuomo C."/>
            <person name="Ma L.-J."/>
            <person name="Henn M.R."/>
            <person name="Sil A."/>
            <person name="Goldman B."/>
            <person name="Young S.K."/>
            <person name="Kodira C.D."/>
            <person name="Zeng Q."/>
            <person name="Koehrsen M."/>
            <person name="Alvarado L."/>
            <person name="Berlin A."/>
            <person name="Borenstein D."/>
            <person name="Chen Z."/>
            <person name="Engels R."/>
            <person name="Freedman E."/>
            <person name="Gellesch M."/>
            <person name="Goldberg J."/>
            <person name="Griggs A."/>
            <person name="Gujja S."/>
            <person name="Heiman D."/>
            <person name="Hepburn T."/>
            <person name="Howarth C."/>
            <person name="Jen D."/>
            <person name="Larson L."/>
            <person name="Lewis B."/>
            <person name="Mehta T."/>
            <person name="Park D."/>
            <person name="Pearson M."/>
            <person name="Roberts A."/>
            <person name="Saif S."/>
            <person name="Shea T."/>
            <person name="Shenoy N."/>
            <person name="Sisk P."/>
            <person name="Stolte C."/>
            <person name="Sykes S."/>
            <person name="Walk T."/>
            <person name="White J."/>
            <person name="Yandava C."/>
            <person name="Klein B."/>
            <person name="McEwen J.G."/>
            <person name="Puccia R."/>
            <person name="Goldman G.H."/>
            <person name="Felipe M.S."/>
            <person name="Nino-Vega G."/>
            <person name="San-Blas G."/>
            <person name="Taylor J."/>
            <person name="Mendoza L."/>
            <person name="Galagan J."/>
            <person name="Nusbaum C."/>
            <person name="Birren B."/>
        </authorList>
    </citation>
    <scope>NUCLEOTIDE SEQUENCE [LARGE SCALE GENOMIC DNA]</scope>
    <source>
        <strain evidence="10">H88</strain>
    </source>
</reference>
<keyword evidence="4 5" id="KW-0539">Nucleus</keyword>
<dbReference type="PROSITE" id="PS51037">
    <property type="entry name" value="YEATS"/>
    <property type="match status" value="1"/>
</dbReference>
<dbReference type="PANTHER" id="PTHR47573:SF1">
    <property type="entry name" value="PROTEIN AF-9 HOMOLOG"/>
    <property type="match status" value="1"/>
</dbReference>
<evidence type="ECO:0000313" key="10">
    <source>
        <dbReference type="Proteomes" id="UP000008142"/>
    </source>
</evidence>
<sequence length="279" mass="31812">MDADAWSHFRSPQISSATNNSSDLIYPIWSRNLFRKPLANACPAALNVFAEAQPFDPAKRPPNAPEDHTHQWRVFVKGVNDEDISYWLKKVQFKLHETYAQCVRTIESPPFEVTETGWGEFEIQIKLYFVPESTEKPQTLWHSLKLHPYGDDIEGKRERRDVIVAQNYEEVVFNEPVEQFYDLLTGGTGVVQQPPKGKAGKGAKQPQTQPGRTAEIPYSDSPKNPYSQKTEAKELDRLAEAIKTVDQMLKEEKAKLAEREAKLDELRKSEGVTTVVKKK</sequence>
<feature type="region of interest" description="Disordered" evidence="7">
    <location>
        <begin position="191"/>
        <end position="234"/>
    </location>
</feature>
<evidence type="ECO:0000259" key="8">
    <source>
        <dbReference type="PROSITE" id="PS51037"/>
    </source>
</evidence>
<dbReference type="EMBL" id="DS990640">
    <property type="protein sequence ID" value="EGC48061.1"/>
    <property type="molecule type" value="Genomic_DNA"/>
</dbReference>
<protein>
    <recommendedName>
        <fullName evidence="1">Protein AF-9 homolog</fullName>
    </recommendedName>
</protein>
<dbReference type="GO" id="GO:0005634">
    <property type="term" value="C:nucleus"/>
    <property type="evidence" value="ECO:0007669"/>
    <property type="project" value="UniProtKB-SubCell"/>
</dbReference>
<evidence type="ECO:0000256" key="2">
    <source>
        <dbReference type="ARBA" id="ARBA00023015"/>
    </source>
</evidence>
<evidence type="ECO:0000313" key="9">
    <source>
        <dbReference type="EMBL" id="EGC48061.1"/>
    </source>
</evidence>
<organism evidence="10">
    <name type="scientific">Ajellomyces capsulatus (strain H88)</name>
    <name type="common">Darling's disease fungus</name>
    <name type="synonym">Histoplasma capsulatum</name>
    <dbReference type="NCBI Taxonomy" id="544711"/>
    <lineage>
        <taxon>Eukaryota</taxon>
        <taxon>Fungi</taxon>
        <taxon>Dikarya</taxon>
        <taxon>Ascomycota</taxon>
        <taxon>Pezizomycotina</taxon>
        <taxon>Eurotiomycetes</taxon>
        <taxon>Eurotiomycetidae</taxon>
        <taxon>Onygenales</taxon>
        <taxon>Ajellomycetaceae</taxon>
        <taxon>Histoplasma</taxon>
    </lineage>
</organism>
<dbReference type="CDD" id="cd16908">
    <property type="entry name" value="YEATS_Yaf9_like"/>
    <property type="match status" value="1"/>
</dbReference>
<keyword evidence="6" id="KW-0175">Coiled coil</keyword>
<dbReference type="HOGENOM" id="CLU_051385_2_0_1"/>
<dbReference type="Proteomes" id="UP000008142">
    <property type="component" value="Unassembled WGS sequence"/>
</dbReference>
<dbReference type="GO" id="GO:0006355">
    <property type="term" value="P:regulation of DNA-templated transcription"/>
    <property type="evidence" value="ECO:0007669"/>
    <property type="project" value="InterPro"/>
</dbReference>
<dbReference type="STRING" id="544711.F0UM17"/>
<evidence type="ECO:0000256" key="4">
    <source>
        <dbReference type="ARBA" id="ARBA00023242"/>
    </source>
</evidence>
<dbReference type="InterPro" id="IPR005033">
    <property type="entry name" value="YEATS"/>
</dbReference>
<dbReference type="OrthoDB" id="16041at2759"/>
<dbReference type="InterPro" id="IPR038704">
    <property type="entry name" value="YEAST_sf"/>
</dbReference>
<feature type="compositionally biased region" description="Low complexity" evidence="7">
    <location>
        <begin position="192"/>
        <end position="207"/>
    </location>
</feature>
<comment type="subcellular location">
    <subcellularLocation>
        <location evidence="5">Nucleus</location>
    </subcellularLocation>
</comment>
<accession>F0UM17</accession>
<evidence type="ECO:0000256" key="7">
    <source>
        <dbReference type="SAM" id="MobiDB-lite"/>
    </source>
</evidence>
<keyword evidence="2" id="KW-0805">Transcription regulation</keyword>
<dbReference type="InterPro" id="IPR055129">
    <property type="entry name" value="YEATS_dom"/>
</dbReference>
<feature type="coiled-coil region" evidence="6">
    <location>
        <begin position="235"/>
        <end position="269"/>
    </location>
</feature>
<evidence type="ECO:0000256" key="6">
    <source>
        <dbReference type="SAM" id="Coils"/>
    </source>
</evidence>
<dbReference type="AlphaFoldDB" id="F0UM17"/>
<dbReference type="Pfam" id="PF03366">
    <property type="entry name" value="YEATS"/>
    <property type="match status" value="1"/>
</dbReference>
<dbReference type="OMA" id="EDHTHQW"/>
<proteinExistence type="predicted"/>
<evidence type="ECO:0000256" key="3">
    <source>
        <dbReference type="ARBA" id="ARBA00023163"/>
    </source>
</evidence>
<name>F0UM17_AJEC8</name>
<keyword evidence="3" id="KW-0804">Transcription</keyword>
<dbReference type="PANTHER" id="PTHR47573">
    <property type="entry name" value="PROTEIN AF-9 HOMOLOG"/>
    <property type="match status" value="1"/>
</dbReference>
<dbReference type="GO" id="GO:0000785">
    <property type="term" value="C:chromatin"/>
    <property type="evidence" value="ECO:0007669"/>
    <property type="project" value="UniProtKB-ARBA"/>
</dbReference>
<evidence type="ECO:0000256" key="5">
    <source>
        <dbReference type="PROSITE-ProRule" id="PRU00376"/>
    </source>
</evidence>